<dbReference type="STRING" id="512399.A8709_23075"/>
<proteinExistence type="predicted"/>
<dbReference type="Gene3D" id="3.10.450.50">
    <property type="match status" value="1"/>
</dbReference>
<feature type="domain" description="SnoaL-like" evidence="1">
    <location>
        <begin position="8"/>
        <end position="107"/>
    </location>
</feature>
<protein>
    <recommendedName>
        <fullName evidence="1">SnoaL-like domain-containing protein</fullName>
    </recommendedName>
</protein>
<dbReference type="InterPro" id="IPR032710">
    <property type="entry name" value="NTF2-like_dom_sf"/>
</dbReference>
<sequence length="113" mass="12806">MNQLPGPVKAYFDASNEERLDSFLAAFNDDAYVFDDNREFRGIEEIRNWSKTDIFGAHVRFEITDATEHDGVYAVIASLDGDFDKTNLPSPFFLKHTFKLSGGKINELQVSLP</sequence>
<evidence type="ECO:0000313" key="3">
    <source>
        <dbReference type="Proteomes" id="UP000093309"/>
    </source>
</evidence>
<reference evidence="3" key="1">
    <citation type="submission" date="2016-05" db="EMBL/GenBank/DDBJ databases">
        <title>Paenibacillus oryzae. sp. nov., isolated from the rice root.</title>
        <authorList>
            <person name="Zhang J."/>
            <person name="Zhang X."/>
        </authorList>
    </citation>
    <scope>NUCLEOTIDE SEQUENCE [LARGE SCALE GENOMIC DNA]</scope>
    <source>
        <strain evidence="3">KCTC13222</strain>
    </source>
</reference>
<evidence type="ECO:0000259" key="1">
    <source>
        <dbReference type="Pfam" id="PF12680"/>
    </source>
</evidence>
<evidence type="ECO:0000313" key="2">
    <source>
        <dbReference type="EMBL" id="OCT10721.1"/>
    </source>
</evidence>
<gene>
    <name evidence="2" type="ORF">A8709_23075</name>
</gene>
<dbReference type="Proteomes" id="UP000093309">
    <property type="component" value="Unassembled WGS sequence"/>
</dbReference>
<accession>A0A1C0ZRR8</accession>
<dbReference type="SUPFAM" id="SSF54427">
    <property type="entry name" value="NTF2-like"/>
    <property type="match status" value="1"/>
</dbReference>
<dbReference type="RefSeq" id="WP_065859217.1">
    <property type="nucleotide sequence ID" value="NZ_LYPC01000030.1"/>
</dbReference>
<name>A0A1C0ZRR8_9BACL</name>
<keyword evidence="3" id="KW-1185">Reference proteome</keyword>
<dbReference type="AlphaFoldDB" id="A0A1C0ZRR8"/>
<comment type="caution">
    <text evidence="2">The sequence shown here is derived from an EMBL/GenBank/DDBJ whole genome shotgun (WGS) entry which is preliminary data.</text>
</comment>
<dbReference type="InterPro" id="IPR037401">
    <property type="entry name" value="SnoaL-like"/>
</dbReference>
<organism evidence="2 3">
    <name type="scientific">Paenibacillus pectinilyticus</name>
    <dbReference type="NCBI Taxonomy" id="512399"/>
    <lineage>
        <taxon>Bacteria</taxon>
        <taxon>Bacillati</taxon>
        <taxon>Bacillota</taxon>
        <taxon>Bacilli</taxon>
        <taxon>Bacillales</taxon>
        <taxon>Paenibacillaceae</taxon>
        <taxon>Paenibacillus</taxon>
    </lineage>
</organism>
<dbReference type="EMBL" id="LYPC01000030">
    <property type="protein sequence ID" value="OCT10721.1"/>
    <property type="molecule type" value="Genomic_DNA"/>
</dbReference>
<dbReference type="Pfam" id="PF12680">
    <property type="entry name" value="SnoaL_2"/>
    <property type="match status" value="1"/>
</dbReference>